<proteinExistence type="predicted"/>
<reference evidence="3 4" key="1">
    <citation type="submission" date="2023-10" db="EMBL/GenBank/DDBJ databases">
        <title>Sorlinia euscelidii gen. nov., sp. nov., an acetic acid bacteria isolated from the gut of Euscelidius variegatus emitter.</title>
        <authorList>
            <person name="Michoud G."/>
            <person name="Marasco R."/>
            <person name="Seferji K."/>
            <person name="Gonella E."/>
            <person name="Garuglieri E."/>
            <person name="Alma A."/>
            <person name="Mapelli F."/>
            <person name="Borin S."/>
            <person name="Daffonchio D."/>
            <person name="Crotti E."/>
        </authorList>
    </citation>
    <scope>NUCLEOTIDE SEQUENCE [LARGE SCALE GENOMIC DNA]</scope>
    <source>
        <strain evidence="3 4">EV16P</strain>
    </source>
</reference>
<evidence type="ECO:0000313" key="3">
    <source>
        <dbReference type="EMBL" id="MEE8659184.1"/>
    </source>
</evidence>
<gene>
    <name evidence="3" type="ORF">DOFOFD_09175</name>
</gene>
<protein>
    <submittedName>
        <fullName evidence="3">LPS heptosyltransferase II</fullName>
    </submittedName>
</protein>
<dbReference type="PANTHER" id="PTHR30160:SF1">
    <property type="entry name" value="LIPOPOLYSACCHARIDE 1,2-N-ACETYLGLUCOSAMINETRANSFERASE-RELATED"/>
    <property type="match status" value="1"/>
</dbReference>
<accession>A0ABU7U2W0</accession>
<evidence type="ECO:0000256" key="2">
    <source>
        <dbReference type="ARBA" id="ARBA00022679"/>
    </source>
</evidence>
<organism evidence="3 4">
    <name type="scientific">Sorlinia euscelidii</name>
    <dbReference type="NCBI Taxonomy" id="3081148"/>
    <lineage>
        <taxon>Bacteria</taxon>
        <taxon>Pseudomonadati</taxon>
        <taxon>Pseudomonadota</taxon>
        <taxon>Alphaproteobacteria</taxon>
        <taxon>Acetobacterales</taxon>
        <taxon>Acetobacteraceae</taxon>
        <taxon>Sorlinia</taxon>
    </lineage>
</organism>
<dbReference type="InterPro" id="IPR051199">
    <property type="entry name" value="LPS_LOS_Heptosyltrfase"/>
</dbReference>
<dbReference type="Pfam" id="PF01075">
    <property type="entry name" value="Glyco_transf_9"/>
    <property type="match status" value="1"/>
</dbReference>
<name>A0ABU7U2W0_9PROT</name>
<sequence length="300" mass="32931">MKRLLFITGNRLGDVVISTGLLRAFQNRYGDAHVTIVCGPVAASLFDCWPGVDRVIRLEKKRFDLHWLKLWWDCFPTRWDHIVDLRGSAMSYLLNARARSISRGGRKAGLRLHHHGALLQCCPTPQPEVHTTDKYREKAASRLPKGPAWIAIAPTANWCGKIWPASSFRALCERFIRDGYRIAVFYGPGSQEKARAAPFLAEPACHHVDVGGDRALPEVIAMLQRCSAFIGNDSGLMHLAAAAGTPTIGLFGPSRASEYAPSGPCATYIQAEGPEGEAPIDGISVDKVFDVACDLLRRGQ</sequence>
<dbReference type="Gene3D" id="3.40.50.2000">
    <property type="entry name" value="Glycogen Phosphorylase B"/>
    <property type="match status" value="2"/>
</dbReference>
<dbReference type="CDD" id="cd03789">
    <property type="entry name" value="GT9_LPS_heptosyltransferase"/>
    <property type="match status" value="1"/>
</dbReference>
<keyword evidence="2" id="KW-0808">Transferase</keyword>
<keyword evidence="1" id="KW-0328">Glycosyltransferase</keyword>
<evidence type="ECO:0000313" key="4">
    <source>
        <dbReference type="Proteomes" id="UP001312908"/>
    </source>
</evidence>
<comment type="caution">
    <text evidence="3">The sequence shown here is derived from an EMBL/GenBank/DDBJ whole genome shotgun (WGS) entry which is preliminary data.</text>
</comment>
<dbReference type="EMBL" id="JAWJZY010000003">
    <property type="protein sequence ID" value="MEE8659184.1"/>
    <property type="molecule type" value="Genomic_DNA"/>
</dbReference>
<evidence type="ECO:0000256" key="1">
    <source>
        <dbReference type="ARBA" id="ARBA00022676"/>
    </source>
</evidence>
<dbReference type="InterPro" id="IPR002201">
    <property type="entry name" value="Glyco_trans_9"/>
</dbReference>
<dbReference type="PANTHER" id="PTHR30160">
    <property type="entry name" value="TETRAACYLDISACCHARIDE 4'-KINASE-RELATED"/>
    <property type="match status" value="1"/>
</dbReference>
<dbReference type="Proteomes" id="UP001312908">
    <property type="component" value="Unassembled WGS sequence"/>
</dbReference>
<dbReference type="SUPFAM" id="SSF53756">
    <property type="entry name" value="UDP-Glycosyltransferase/glycogen phosphorylase"/>
    <property type="match status" value="1"/>
</dbReference>
<keyword evidence="4" id="KW-1185">Reference proteome</keyword>
<dbReference type="RefSeq" id="WP_394820027.1">
    <property type="nucleotide sequence ID" value="NZ_JAWJZY010000003.1"/>
</dbReference>